<reference evidence="1 2" key="1">
    <citation type="submission" date="2012-11" db="EMBL/GenBank/DDBJ databases">
        <title>Complete genome sequence of a novel phiKZ-like Vibrio phage.</title>
        <authorList>
            <person name="Luo Z."/>
            <person name="Yu Y."/>
        </authorList>
    </citation>
    <scope>NUCLEOTIDE SEQUENCE [LARGE SCALE GENOMIC DNA]</scope>
</reference>
<protein>
    <submittedName>
        <fullName evidence="1">Uncharacterized protein</fullName>
    </submittedName>
</protein>
<keyword evidence="2" id="KW-1185">Reference proteome</keyword>
<accession>V9LZI9</accession>
<organism evidence="1 2">
    <name type="scientific">Vibrio phage VP4B</name>
    <dbReference type="NCBI Taxonomy" id="1262540"/>
    <lineage>
        <taxon>Viruses</taxon>
        <taxon>Duplodnaviria</taxon>
        <taxon>Heunggongvirae</taxon>
        <taxon>Uroviricota</taxon>
        <taxon>Caudoviricetes</taxon>
        <taxon>Chimalliviridae</taxon>
        <taxon>Gorgonvirinae</taxon>
        <taxon>Tidunavirus</taxon>
        <taxon>Tidunavirus VP4B</taxon>
    </lineage>
</organism>
<dbReference type="EMBL" id="KC131130">
    <property type="protein sequence ID" value="AGB07302.1"/>
    <property type="molecule type" value="Genomic_DNA"/>
</dbReference>
<dbReference type="OrthoDB" id="23801at10239"/>
<dbReference type="Proteomes" id="UP000272155">
    <property type="component" value="Segment"/>
</dbReference>
<dbReference type="RefSeq" id="YP_009626164.1">
    <property type="nucleotide sequence ID" value="NC_042136.1"/>
</dbReference>
<proteinExistence type="predicted"/>
<dbReference type="GeneID" id="40103064"/>
<name>V9LZI9_9CAUD</name>
<evidence type="ECO:0000313" key="1">
    <source>
        <dbReference type="EMBL" id="AGB07302.1"/>
    </source>
</evidence>
<sequence>MSKTLKSYCHDFQALLKDIVSLSAITGTIKEFDSYRERRVLATDEESFVFLQEPNKASLVISTRDGKTHEIVLNDNGRVPKVKVLGKLTLLFKDYPEFFHLIMERLEPTRTAIRIICTEFIRKYDEPSVGYLDDTLGHPAKVVEDYLTTYSGLYLTFFVNYLVSNEVAARFELGIDQSALLGKSITDTGTRHYRETKLYLTRGMTEDHYIVIDHETLVNTSNAIMHDTHDETWWYDQRVDTAQFLFN</sequence>
<evidence type="ECO:0000313" key="2">
    <source>
        <dbReference type="Proteomes" id="UP000272155"/>
    </source>
</evidence>
<dbReference type="KEGG" id="vg:40103064"/>